<protein>
    <recommendedName>
        <fullName evidence="3">acid phosphatase</fullName>
        <ecNumber evidence="3">3.1.3.2</ecNumber>
    </recommendedName>
</protein>
<name>A0A914QL72_9BILA</name>
<evidence type="ECO:0000313" key="9">
    <source>
        <dbReference type="WBParaSite" id="PDA_v2.g30466.t1"/>
    </source>
</evidence>
<keyword evidence="7" id="KW-0325">Glycoprotein</keyword>
<dbReference type="AlphaFoldDB" id="A0A914QL72"/>
<dbReference type="PANTHER" id="PTHR11567">
    <property type="entry name" value="ACID PHOSPHATASE-RELATED"/>
    <property type="match status" value="1"/>
</dbReference>
<keyword evidence="6" id="KW-1015">Disulfide bond</keyword>
<proteinExistence type="inferred from homology"/>
<sequence length="277" mass="31888">MDALWRLVDKSPEIQKLMNESNLMLSEVSNKTKVNLNFYEIVEVFEAAILESVFDLPVPTWMPPLYSEWEELFLEYTSALWGFMPFENSSLPINLQHELSVFSSGTLISEIVDRLILKIKCQKTSTKECETIKAQKFYGYSTHDMTELSLLLGLGFKTFIFDKRSMPSVGSSIVLELWESKDRNNISVIQVDSNYVKIYYFENYSVENPKYIGDLIPECQGQKGCPISYLIKRADLLRPKPDLKTLCQKPLISKIELMESSEGNDNEDESEIQLIDN</sequence>
<keyword evidence="4" id="KW-0732">Signal</keyword>
<dbReference type="Pfam" id="PF00328">
    <property type="entry name" value="His_Phos_2"/>
    <property type="match status" value="1"/>
</dbReference>
<dbReference type="SUPFAM" id="SSF53254">
    <property type="entry name" value="Phosphoglycerate mutase-like"/>
    <property type="match status" value="1"/>
</dbReference>
<evidence type="ECO:0000256" key="7">
    <source>
        <dbReference type="ARBA" id="ARBA00023180"/>
    </source>
</evidence>
<organism evidence="8 9">
    <name type="scientific">Panagrolaimus davidi</name>
    <dbReference type="NCBI Taxonomy" id="227884"/>
    <lineage>
        <taxon>Eukaryota</taxon>
        <taxon>Metazoa</taxon>
        <taxon>Ecdysozoa</taxon>
        <taxon>Nematoda</taxon>
        <taxon>Chromadorea</taxon>
        <taxon>Rhabditida</taxon>
        <taxon>Tylenchina</taxon>
        <taxon>Panagrolaimomorpha</taxon>
        <taxon>Panagrolaimoidea</taxon>
        <taxon>Panagrolaimidae</taxon>
        <taxon>Panagrolaimus</taxon>
    </lineage>
</organism>
<comment type="similarity">
    <text evidence="2">Belongs to the histidine acid phosphatase family.</text>
</comment>
<evidence type="ECO:0000256" key="6">
    <source>
        <dbReference type="ARBA" id="ARBA00023157"/>
    </source>
</evidence>
<evidence type="ECO:0000256" key="1">
    <source>
        <dbReference type="ARBA" id="ARBA00000032"/>
    </source>
</evidence>
<keyword evidence="8" id="KW-1185">Reference proteome</keyword>
<dbReference type="GO" id="GO:0003993">
    <property type="term" value="F:acid phosphatase activity"/>
    <property type="evidence" value="ECO:0007669"/>
    <property type="project" value="UniProtKB-EC"/>
</dbReference>
<comment type="catalytic activity">
    <reaction evidence="1">
        <text>a phosphate monoester + H2O = an alcohol + phosphate</text>
        <dbReference type="Rhea" id="RHEA:15017"/>
        <dbReference type="ChEBI" id="CHEBI:15377"/>
        <dbReference type="ChEBI" id="CHEBI:30879"/>
        <dbReference type="ChEBI" id="CHEBI:43474"/>
        <dbReference type="ChEBI" id="CHEBI:67140"/>
        <dbReference type="EC" id="3.1.3.2"/>
    </reaction>
</comment>
<accession>A0A914QL72</accession>
<evidence type="ECO:0000256" key="3">
    <source>
        <dbReference type="ARBA" id="ARBA00012646"/>
    </source>
</evidence>
<keyword evidence="5" id="KW-0378">Hydrolase</keyword>
<dbReference type="Gene3D" id="3.40.50.1240">
    <property type="entry name" value="Phosphoglycerate mutase-like"/>
    <property type="match status" value="1"/>
</dbReference>
<dbReference type="InterPro" id="IPR050645">
    <property type="entry name" value="Histidine_acid_phosphatase"/>
</dbReference>
<dbReference type="Proteomes" id="UP000887578">
    <property type="component" value="Unplaced"/>
</dbReference>
<dbReference type="InterPro" id="IPR029033">
    <property type="entry name" value="His_PPase_superfam"/>
</dbReference>
<dbReference type="PANTHER" id="PTHR11567:SF211">
    <property type="entry name" value="PROSTATIC ACID PHOSPHATASE"/>
    <property type="match status" value="1"/>
</dbReference>
<evidence type="ECO:0000313" key="8">
    <source>
        <dbReference type="Proteomes" id="UP000887578"/>
    </source>
</evidence>
<evidence type="ECO:0000256" key="2">
    <source>
        <dbReference type="ARBA" id="ARBA00005375"/>
    </source>
</evidence>
<reference evidence="9" key="1">
    <citation type="submission" date="2022-11" db="UniProtKB">
        <authorList>
            <consortium name="WormBaseParasite"/>
        </authorList>
    </citation>
    <scope>IDENTIFICATION</scope>
</reference>
<dbReference type="EC" id="3.1.3.2" evidence="3"/>
<dbReference type="WBParaSite" id="PDA_v2.g30466.t1">
    <property type="protein sequence ID" value="PDA_v2.g30466.t1"/>
    <property type="gene ID" value="PDA_v2.g30466"/>
</dbReference>
<evidence type="ECO:0000256" key="5">
    <source>
        <dbReference type="ARBA" id="ARBA00022801"/>
    </source>
</evidence>
<evidence type="ECO:0000256" key="4">
    <source>
        <dbReference type="ARBA" id="ARBA00022729"/>
    </source>
</evidence>
<dbReference type="InterPro" id="IPR000560">
    <property type="entry name" value="His_Pase_clade-2"/>
</dbReference>